<feature type="transmembrane region" description="Helical" evidence="9">
    <location>
        <begin position="1072"/>
        <end position="1101"/>
    </location>
</feature>
<evidence type="ECO:0000256" key="9">
    <source>
        <dbReference type="SAM" id="Phobius"/>
    </source>
</evidence>
<evidence type="ECO:0000256" key="8">
    <source>
        <dbReference type="ARBA" id="ARBA00023136"/>
    </source>
</evidence>
<dbReference type="GO" id="GO:0140359">
    <property type="term" value="F:ABC-type transporter activity"/>
    <property type="evidence" value="ECO:0007669"/>
    <property type="project" value="InterPro"/>
</dbReference>
<comment type="subcellular location">
    <subcellularLocation>
        <location evidence="1">Membrane</location>
        <topology evidence="1">Multi-pass membrane protein</topology>
    </subcellularLocation>
</comment>
<evidence type="ECO:0000256" key="1">
    <source>
        <dbReference type="ARBA" id="ARBA00004141"/>
    </source>
</evidence>
<dbReference type="InterPro" id="IPR027417">
    <property type="entry name" value="P-loop_NTPase"/>
</dbReference>
<dbReference type="PANTHER" id="PTHR19229">
    <property type="entry name" value="ATP-BINDING CASSETTE TRANSPORTER SUBFAMILY A ABCA"/>
    <property type="match status" value="1"/>
</dbReference>
<dbReference type="FunFam" id="3.40.50.300:FF:000327">
    <property type="entry name" value="ATP-binding cassette sub-family A member 3"/>
    <property type="match status" value="1"/>
</dbReference>
<keyword evidence="6" id="KW-0067">ATP-binding</keyword>
<protein>
    <recommendedName>
        <fullName evidence="10">ABC transporter domain-containing protein</fullName>
    </recommendedName>
</protein>
<dbReference type="SUPFAM" id="SSF52540">
    <property type="entry name" value="P-loop containing nucleoside triphosphate hydrolases"/>
    <property type="match status" value="2"/>
</dbReference>
<dbReference type="SMART" id="SM00382">
    <property type="entry name" value="AAA"/>
    <property type="match status" value="2"/>
</dbReference>
<dbReference type="FunFam" id="3.40.50.300:FF:000298">
    <property type="entry name" value="ATP-binding cassette sub-family A member 12"/>
    <property type="match status" value="1"/>
</dbReference>
<dbReference type="Pfam" id="PF12698">
    <property type="entry name" value="ABC2_membrane_3"/>
    <property type="match status" value="2"/>
</dbReference>
<feature type="transmembrane region" description="Helical" evidence="9">
    <location>
        <begin position="1036"/>
        <end position="1060"/>
    </location>
</feature>
<dbReference type="GO" id="GO:0016020">
    <property type="term" value="C:membrane"/>
    <property type="evidence" value="ECO:0007669"/>
    <property type="project" value="UniProtKB-SubCell"/>
</dbReference>
<dbReference type="PROSITE" id="PS00211">
    <property type="entry name" value="ABC_TRANSPORTER_1"/>
    <property type="match status" value="1"/>
</dbReference>
<dbReference type="InterPro" id="IPR026082">
    <property type="entry name" value="ABCA"/>
</dbReference>
<feature type="transmembrane region" description="Helical" evidence="9">
    <location>
        <begin position="389"/>
        <end position="410"/>
    </location>
</feature>
<keyword evidence="8 9" id="KW-0472">Membrane</keyword>
<dbReference type="Pfam" id="PF00005">
    <property type="entry name" value="ABC_tran"/>
    <property type="match status" value="2"/>
</dbReference>
<keyword evidence="5" id="KW-0547">Nucleotide-binding</keyword>
<dbReference type="InterPro" id="IPR003593">
    <property type="entry name" value="AAA+_ATPase"/>
</dbReference>
<evidence type="ECO:0000256" key="2">
    <source>
        <dbReference type="ARBA" id="ARBA00022448"/>
    </source>
</evidence>
<dbReference type="EMBL" id="JAVRBK010000006">
    <property type="protein sequence ID" value="KAK5642702.1"/>
    <property type="molecule type" value="Genomic_DNA"/>
</dbReference>
<dbReference type="GO" id="GO:0005524">
    <property type="term" value="F:ATP binding"/>
    <property type="evidence" value="ECO:0007669"/>
    <property type="project" value="UniProtKB-KW"/>
</dbReference>
<evidence type="ECO:0000256" key="4">
    <source>
        <dbReference type="ARBA" id="ARBA00022737"/>
    </source>
</evidence>
<feature type="transmembrane region" description="Helical" evidence="9">
    <location>
        <begin position="359"/>
        <end position="377"/>
    </location>
</feature>
<keyword evidence="7 9" id="KW-1133">Transmembrane helix</keyword>
<evidence type="ECO:0000256" key="7">
    <source>
        <dbReference type="ARBA" id="ARBA00022989"/>
    </source>
</evidence>
<proteinExistence type="predicted"/>
<accession>A0AAN7V833</accession>
<keyword evidence="2" id="KW-0813">Transport</keyword>
<evidence type="ECO:0000256" key="5">
    <source>
        <dbReference type="ARBA" id="ARBA00022741"/>
    </source>
</evidence>
<dbReference type="Proteomes" id="UP001329430">
    <property type="component" value="Chromosome 6"/>
</dbReference>
<feature type="transmembrane region" description="Helical" evidence="9">
    <location>
        <begin position="870"/>
        <end position="891"/>
    </location>
</feature>
<dbReference type="Pfam" id="PF23321">
    <property type="entry name" value="R1_ABCA1"/>
    <property type="match status" value="1"/>
</dbReference>
<dbReference type="PROSITE" id="PS50893">
    <property type="entry name" value="ABC_TRANSPORTER_2"/>
    <property type="match status" value="2"/>
</dbReference>
<dbReference type="InterPro" id="IPR017871">
    <property type="entry name" value="ABC_transporter-like_CS"/>
</dbReference>
<dbReference type="Gene3D" id="3.40.50.300">
    <property type="entry name" value="P-loop containing nucleotide triphosphate hydrolases"/>
    <property type="match status" value="2"/>
</dbReference>
<dbReference type="PANTHER" id="PTHR19229:SF250">
    <property type="entry name" value="ABC TRANSPORTER DOMAIN-CONTAINING PROTEIN-RELATED"/>
    <property type="match status" value="1"/>
</dbReference>
<reference evidence="11 12" key="1">
    <citation type="journal article" date="2024" name="Insects">
        <title>An Improved Chromosome-Level Genome Assembly of the Firefly Pyrocoelia pectoralis.</title>
        <authorList>
            <person name="Fu X."/>
            <person name="Meyer-Rochow V.B."/>
            <person name="Ballantyne L."/>
            <person name="Zhu X."/>
        </authorList>
    </citation>
    <scope>NUCLEOTIDE SEQUENCE [LARGE SCALE GENOMIC DNA]</scope>
    <source>
        <strain evidence="11">XCY_ONT2</strain>
    </source>
</reference>
<feature type="domain" description="ABC transporter" evidence="10">
    <location>
        <begin position="1334"/>
        <end position="1564"/>
    </location>
</feature>
<feature type="transmembrane region" description="Helical" evidence="9">
    <location>
        <begin position="1121"/>
        <end position="1143"/>
    </location>
</feature>
<feature type="domain" description="ABC transporter" evidence="10">
    <location>
        <begin position="512"/>
        <end position="742"/>
    </location>
</feature>
<feature type="transmembrane region" description="Helical" evidence="9">
    <location>
        <begin position="1267"/>
        <end position="1289"/>
    </location>
</feature>
<feature type="transmembrane region" description="Helical" evidence="9">
    <location>
        <begin position="329"/>
        <end position="353"/>
    </location>
</feature>
<dbReference type="CDD" id="cd03263">
    <property type="entry name" value="ABC_subfamily_A"/>
    <property type="match status" value="2"/>
</dbReference>
<evidence type="ECO:0000259" key="10">
    <source>
        <dbReference type="PROSITE" id="PS50893"/>
    </source>
</evidence>
<keyword evidence="12" id="KW-1185">Reference proteome</keyword>
<dbReference type="InterPro" id="IPR003439">
    <property type="entry name" value="ABC_transporter-like_ATP-bd"/>
</dbReference>
<feature type="transmembrane region" description="Helical" evidence="9">
    <location>
        <begin position="1184"/>
        <end position="1201"/>
    </location>
</feature>
<comment type="caution">
    <text evidence="11">The sequence shown here is derived from an EMBL/GenBank/DDBJ whole genome shotgun (WGS) entry which is preliminary data.</text>
</comment>
<feature type="transmembrane region" description="Helical" evidence="9">
    <location>
        <begin position="433"/>
        <end position="455"/>
    </location>
</feature>
<keyword evidence="3 9" id="KW-0812">Transmembrane</keyword>
<dbReference type="GO" id="GO:0016887">
    <property type="term" value="F:ATP hydrolysis activity"/>
    <property type="evidence" value="ECO:0007669"/>
    <property type="project" value="InterPro"/>
</dbReference>
<dbReference type="GO" id="GO:0005319">
    <property type="term" value="F:lipid transporter activity"/>
    <property type="evidence" value="ECO:0007669"/>
    <property type="project" value="TreeGrafter"/>
</dbReference>
<feature type="transmembrane region" description="Helical" evidence="9">
    <location>
        <begin position="285"/>
        <end position="309"/>
    </location>
</feature>
<evidence type="ECO:0000256" key="6">
    <source>
        <dbReference type="ARBA" id="ARBA00022840"/>
    </source>
</evidence>
<keyword evidence="4" id="KW-0677">Repeat</keyword>
<feature type="transmembrane region" description="Helical" evidence="9">
    <location>
        <begin position="1155"/>
        <end position="1172"/>
    </location>
</feature>
<evidence type="ECO:0000256" key="3">
    <source>
        <dbReference type="ARBA" id="ARBA00022692"/>
    </source>
</evidence>
<name>A0AAN7V833_9COLE</name>
<sequence length="1652" mass="188836">MGTKLDKFFLLLWKNLLLEWRHPKQTLCQILTPVLFSCLLVAIRSLVAPEPHKATFYTPFENNLVMNNSFTRTIAWSPNHPILEQIMKNAIAEIYVKSKLKLNLITCNNSQLLEEYLMNELNLFMTIAGVEFEDSLINRDTLNPKVKVKFRFPAELRYGVNMTNNWRTKLLFPLYQVPGPRSWTENEGGPPSYHLEGFLMLQQEISLALIRYFKKPFKNDISIYMQRFPYANWIEDNLLTALQGFVGLMMMLSFVYSCISTVKVITTEKELQLKEAMKIMGLPNWLHWTAWFIKSFIQLFITIIIMVALIKFRWYPNTTNTVFTNSNPLVILLFLVFYISAVITFCFAISVFFSKATTASTIASILWFLSYFPYSYLQKNYTMLTLSEKLFASLGVNTAMGFGFQLILMFEGTEEGLQWHNIWETTSPDDDLVLGHLMIMFTVDTFLYMLIALYVEAIYPGKFGVARPWYFPFTLSYWCKHTNYLEIEENEMLLPTHSEFIEQEPINLDAGIKIQQLHKEFSSDKIAVKNFTLNVYKDQITVLLGHNGAGKTTTINMLTGMIPPTRGIAYVNGHNLRTNVNKVRENMGFCPQFNILFDELTVREHLLFYCKLKGFPKDKINEEIDSYIFALDLVPKRDALASQLSGGMKRKLSVGIALCGGSKVVICDEPTSGMDPAARKNLCDLLQAQKKGRTILLTTHYMDEADLLGDRIAIMSKGNLECCGSSFFLKKKYGTGYHLIMEKSENCDVNKVTNLLQNYIPKIQAQSNIGSELSYLLPNEFSSIFEGMLKTLETRAAELGILSYGISLTTLEEVFTKVGVDHSVAHDDINLNSLSPDVLYDMQPLPNKPTWCKQFLAMMMKRTLAITRSWLLLFIQNFMVVFFLIIAVILARQTNTATDLPSLKISLDGYPNPIIAFTESGNNKYSQNYKDLVRNNGNFLLDWKNENMSTKIITEIKKNAPRVRQNFICGVTFDSKSITAWFSNQPYHSSSLSLQLVLNAILQTETSSNHSIEIYNAPLPFKLDTKLLNLMRVNNFGFQIAFNLGFSTAFISAFYVMFYVKERTCKAKFLQFVSGVSVFPFWIAAFICDFLTFIVTAIIALVTLSLFHEDGFKTFDELGRIFSVFLFLGYAMLPWMYLSAYFFDIPSTGFTRMSLVNIFLGITAMLVVQILAQPELNLQYVSDIMHWILLLVPHYSFSTAVRDIFVVYSTQHNCDIFIEKCVNFTVPGFPHLTPEECKEKICSVTHTCCTITTNYYDMESPGIGRNVLFLSCVGTFLILVLFSIELRLYEKIANKINFTKRHRTCESKLLDDDVLHEQEKVRDIPLHNIHNTAVVMKNVTKYYGNFLAVDNLCLSIGKYECFGLLGINGAGKTTTFKIMTGDLRMSSGEAWINGISLTSNMKAIYKCIGYCPQFDALLDELTCFETLIIFSLIRGMSYAASKNMAKNLSHDLDFYHHLYKRVNELSGGNKRKLSTALSLIGNPSVLFLDEPTSGMDPVTKRYIWNVLCSVRDRGKCIILTSHSMEECEALCTKSAIMVNGIFMCIGSTQHLKSKFSDGYTLIVKTKKLVNYNFDAIESFVKEKFGEDVIVRGRHQDLITFYIKDKKLPWSRMFGIMEEAKSFLNIEDYSLGQSSLEQVFLSFTKYQREENKV</sequence>
<evidence type="ECO:0000313" key="12">
    <source>
        <dbReference type="Proteomes" id="UP001329430"/>
    </source>
</evidence>
<evidence type="ECO:0000313" key="11">
    <source>
        <dbReference type="EMBL" id="KAK5642702.1"/>
    </source>
</evidence>
<gene>
    <name evidence="11" type="ORF">RI129_008869</name>
</gene>
<dbReference type="InterPro" id="IPR013525">
    <property type="entry name" value="ABC2_TM"/>
</dbReference>
<dbReference type="InterPro" id="IPR056264">
    <property type="entry name" value="R2_ABCA1-4-like"/>
</dbReference>
<organism evidence="11 12">
    <name type="scientific">Pyrocoelia pectoralis</name>
    <dbReference type="NCBI Taxonomy" id="417401"/>
    <lineage>
        <taxon>Eukaryota</taxon>
        <taxon>Metazoa</taxon>
        <taxon>Ecdysozoa</taxon>
        <taxon>Arthropoda</taxon>
        <taxon>Hexapoda</taxon>
        <taxon>Insecta</taxon>
        <taxon>Pterygota</taxon>
        <taxon>Neoptera</taxon>
        <taxon>Endopterygota</taxon>
        <taxon>Coleoptera</taxon>
        <taxon>Polyphaga</taxon>
        <taxon>Elateriformia</taxon>
        <taxon>Elateroidea</taxon>
        <taxon>Lampyridae</taxon>
        <taxon>Lampyrinae</taxon>
        <taxon>Pyrocoelia</taxon>
    </lineage>
</organism>